<feature type="transmembrane region" description="Helical" evidence="6">
    <location>
        <begin position="617"/>
        <end position="637"/>
    </location>
</feature>
<dbReference type="InterPro" id="IPR005495">
    <property type="entry name" value="LptG/LptF_permease"/>
</dbReference>
<dbReference type="PANTHER" id="PTHR33529:SF6">
    <property type="entry name" value="YJGP_YJGQ FAMILY PERMEASE"/>
    <property type="match status" value="1"/>
</dbReference>
<reference evidence="7 8" key="1">
    <citation type="submission" date="2024-09" db="EMBL/GenBank/DDBJ databases">
        <authorList>
            <person name="Sun Q."/>
            <person name="Mori K."/>
        </authorList>
    </citation>
    <scope>NUCLEOTIDE SEQUENCE [LARGE SCALE GENOMIC DNA]</scope>
    <source>
        <strain evidence="7 8">CECT 8622</strain>
    </source>
</reference>
<feature type="transmembrane region" description="Helical" evidence="6">
    <location>
        <begin position="394"/>
        <end position="413"/>
    </location>
</feature>
<dbReference type="Pfam" id="PF03739">
    <property type="entry name" value="LptF_LptG"/>
    <property type="match status" value="1"/>
</dbReference>
<proteinExistence type="predicted"/>
<dbReference type="RefSeq" id="WP_379859758.1">
    <property type="nucleotide sequence ID" value="NZ_JBHMFC010000008.1"/>
</dbReference>
<sequence>MKILDRYILTTYLRTFISVFLILMLIFILQSVWLYIKELAGKDLAIGVILKFLTYVTPTLMPLIVPLTILLTSIMVFGSFAENYEFAAMKSTGTSLQRAMSGLSVFIVALAILMFFIANTVIPWANFNFYNLRKNIAKVQPAMAIAQGQFNEIETYNIKVEEKSGDKGQFLKDVIIHIKQDNTVIKAKTGELLSEEKSDVLKLNLYDGNYYKDFIPKRREDREKYPFSKSKFDKYTINIDLTQLNEEVDIDDKTYTNRYNMLNISDLDYTIDSLSKREKLELQQFSKKLHMRTGISSLRRNYQKPVIDTVYTGNILDLYDTSEKLALIEIASNSVRATPSILTTQKATAKVSTIVLNRHIISLHEKLSLGFACIILFFVGAPLGALIRKGGLGLPMVIAILLFLTYHFIGIFATNSAKDGTLNPVFATWFSTLVMMPLGVFLTRRATADKGLFELGNIIEPIKKLFGIKTNDEDDETSDYSDFHRFKFEKLIDIIKNHEAYGYKETSRYEAIRVLNGRNKTHDDLLKEGVVFKKDYKKAQTIATDYFKHSNFSIALYGIGAVLLGLFFVFKSNEMFSLASASIQLSFVSFALYFIYYIKTFINLSNFYKHIREHAKFPNIIIFIAGIPLYMVTYIFLNSKVKEDLKLYCLESLK</sequence>
<gene>
    <name evidence="7" type="ORF">ACFFU9_02330</name>
</gene>
<keyword evidence="2" id="KW-1003">Cell membrane</keyword>
<comment type="subcellular location">
    <subcellularLocation>
        <location evidence="1">Cell membrane</location>
        <topology evidence="1">Multi-pass membrane protein</topology>
    </subcellularLocation>
</comment>
<keyword evidence="3 6" id="KW-0812">Transmembrane</keyword>
<evidence type="ECO:0000256" key="4">
    <source>
        <dbReference type="ARBA" id="ARBA00022989"/>
    </source>
</evidence>
<dbReference type="PANTHER" id="PTHR33529">
    <property type="entry name" value="SLR0882 PROTEIN-RELATED"/>
    <property type="match status" value="1"/>
</dbReference>
<dbReference type="Proteomes" id="UP001589585">
    <property type="component" value="Unassembled WGS sequence"/>
</dbReference>
<accession>A0ABV5F7Z3</accession>
<feature type="transmembrane region" description="Helical" evidence="6">
    <location>
        <begin position="576"/>
        <end position="596"/>
    </location>
</feature>
<organism evidence="7 8">
    <name type="scientific">Mariniflexile ostreae</name>
    <dbReference type="NCBI Taxonomy" id="1520892"/>
    <lineage>
        <taxon>Bacteria</taxon>
        <taxon>Pseudomonadati</taxon>
        <taxon>Bacteroidota</taxon>
        <taxon>Flavobacteriia</taxon>
        <taxon>Flavobacteriales</taxon>
        <taxon>Flavobacteriaceae</taxon>
        <taxon>Mariniflexile</taxon>
    </lineage>
</organism>
<evidence type="ECO:0000256" key="2">
    <source>
        <dbReference type="ARBA" id="ARBA00022475"/>
    </source>
</evidence>
<feature type="transmembrane region" description="Helical" evidence="6">
    <location>
        <begin position="367"/>
        <end position="387"/>
    </location>
</feature>
<comment type="caution">
    <text evidence="7">The sequence shown here is derived from an EMBL/GenBank/DDBJ whole genome shotgun (WGS) entry which is preliminary data.</text>
</comment>
<evidence type="ECO:0000313" key="7">
    <source>
        <dbReference type="EMBL" id="MFB9055569.1"/>
    </source>
</evidence>
<feature type="transmembrane region" description="Helical" evidence="6">
    <location>
        <begin position="425"/>
        <end position="443"/>
    </location>
</feature>
<keyword evidence="4 6" id="KW-1133">Transmembrane helix</keyword>
<keyword evidence="5 6" id="KW-0472">Membrane</keyword>
<name>A0ABV5F7Z3_9FLAO</name>
<evidence type="ECO:0000256" key="5">
    <source>
        <dbReference type="ARBA" id="ARBA00023136"/>
    </source>
</evidence>
<keyword evidence="8" id="KW-1185">Reference proteome</keyword>
<evidence type="ECO:0000256" key="3">
    <source>
        <dbReference type="ARBA" id="ARBA00022692"/>
    </source>
</evidence>
<dbReference type="EMBL" id="JBHMFC010000008">
    <property type="protein sequence ID" value="MFB9055569.1"/>
    <property type="molecule type" value="Genomic_DNA"/>
</dbReference>
<feature type="transmembrane region" description="Helical" evidence="6">
    <location>
        <begin position="60"/>
        <end position="81"/>
    </location>
</feature>
<feature type="transmembrane region" description="Helical" evidence="6">
    <location>
        <begin position="102"/>
        <end position="125"/>
    </location>
</feature>
<evidence type="ECO:0000256" key="6">
    <source>
        <dbReference type="SAM" id="Phobius"/>
    </source>
</evidence>
<evidence type="ECO:0000313" key="8">
    <source>
        <dbReference type="Proteomes" id="UP001589585"/>
    </source>
</evidence>
<evidence type="ECO:0000256" key="1">
    <source>
        <dbReference type="ARBA" id="ARBA00004651"/>
    </source>
</evidence>
<protein>
    <submittedName>
        <fullName evidence="7">LptF/LptG family permease</fullName>
    </submittedName>
</protein>
<feature type="transmembrane region" description="Helical" evidence="6">
    <location>
        <begin position="12"/>
        <end position="36"/>
    </location>
</feature>
<feature type="transmembrane region" description="Helical" evidence="6">
    <location>
        <begin position="552"/>
        <end position="570"/>
    </location>
</feature>